<dbReference type="InterPro" id="IPR002549">
    <property type="entry name" value="AI-2E-like"/>
</dbReference>
<comment type="subcellular location">
    <subcellularLocation>
        <location evidence="1">Membrane</location>
        <topology evidence="1">Multi-pass membrane protein</topology>
    </subcellularLocation>
</comment>
<evidence type="ECO:0000256" key="1">
    <source>
        <dbReference type="ARBA" id="ARBA00004141"/>
    </source>
</evidence>
<dbReference type="Pfam" id="PF01594">
    <property type="entry name" value="AI-2E_transport"/>
    <property type="match status" value="1"/>
</dbReference>
<feature type="transmembrane region" description="Helical" evidence="6">
    <location>
        <begin position="263"/>
        <end position="288"/>
    </location>
</feature>
<evidence type="ECO:0000256" key="5">
    <source>
        <dbReference type="ARBA" id="ARBA00023136"/>
    </source>
</evidence>
<dbReference type="PANTHER" id="PTHR21716">
    <property type="entry name" value="TRANSMEMBRANE PROTEIN"/>
    <property type="match status" value="1"/>
</dbReference>
<evidence type="ECO:0000256" key="2">
    <source>
        <dbReference type="ARBA" id="ARBA00009773"/>
    </source>
</evidence>
<name>A0ABY6ZLJ6_9BACL</name>
<evidence type="ECO:0000313" key="8">
    <source>
        <dbReference type="Proteomes" id="UP001164761"/>
    </source>
</evidence>
<proteinExistence type="inferred from homology"/>
<keyword evidence="3 6" id="KW-0812">Transmembrane</keyword>
<feature type="transmembrane region" description="Helical" evidence="6">
    <location>
        <begin position="71"/>
        <end position="92"/>
    </location>
</feature>
<feature type="transmembrane region" description="Helical" evidence="6">
    <location>
        <begin position="219"/>
        <end position="251"/>
    </location>
</feature>
<keyword evidence="4 6" id="KW-1133">Transmembrane helix</keyword>
<dbReference type="RefSeq" id="WP_268007655.1">
    <property type="nucleotide sequence ID" value="NZ_BSUT01000001.1"/>
</dbReference>
<organism evidence="7 8">
    <name type="scientific">Alicyclobacillus fastidiosus</name>
    <dbReference type="NCBI Taxonomy" id="392011"/>
    <lineage>
        <taxon>Bacteria</taxon>
        <taxon>Bacillati</taxon>
        <taxon>Bacillota</taxon>
        <taxon>Bacilli</taxon>
        <taxon>Bacillales</taxon>
        <taxon>Alicyclobacillaceae</taxon>
        <taxon>Alicyclobacillus</taxon>
    </lineage>
</organism>
<evidence type="ECO:0000256" key="3">
    <source>
        <dbReference type="ARBA" id="ARBA00022692"/>
    </source>
</evidence>
<evidence type="ECO:0000256" key="6">
    <source>
        <dbReference type="SAM" id="Phobius"/>
    </source>
</evidence>
<feature type="transmembrane region" description="Helical" evidence="6">
    <location>
        <begin position="7"/>
        <end position="28"/>
    </location>
</feature>
<feature type="transmembrane region" description="Helical" evidence="6">
    <location>
        <begin position="34"/>
        <end position="59"/>
    </location>
</feature>
<dbReference type="PANTHER" id="PTHR21716:SF15">
    <property type="entry name" value="TRANSPORT PROTEIN YRRI-RELATED"/>
    <property type="match status" value="1"/>
</dbReference>
<reference evidence="7" key="1">
    <citation type="submission" date="2022-08" db="EMBL/GenBank/DDBJ databases">
        <title>Alicyclobacillus fastidiosus DSM 17978, complete genome.</title>
        <authorList>
            <person name="Wang Q."/>
            <person name="Cai R."/>
            <person name="Wang Z."/>
        </authorList>
    </citation>
    <scope>NUCLEOTIDE SEQUENCE</scope>
    <source>
        <strain evidence="7">DSM 17978</strain>
    </source>
</reference>
<keyword evidence="5 6" id="KW-0472">Membrane</keyword>
<evidence type="ECO:0000256" key="4">
    <source>
        <dbReference type="ARBA" id="ARBA00022989"/>
    </source>
</evidence>
<gene>
    <name evidence="7" type="ORF">NZD89_10410</name>
</gene>
<protein>
    <submittedName>
        <fullName evidence="7">AI-2E family transporter</fullName>
    </submittedName>
</protein>
<dbReference type="Proteomes" id="UP001164761">
    <property type="component" value="Chromosome"/>
</dbReference>
<dbReference type="EMBL" id="CP104067">
    <property type="protein sequence ID" value="WAH43756.1"/>
    <property type="molecule type" value="Genomic_DNA"/>
</dbReference>
<feature type="transmembrane region" description="Helical" evidence="6">
    <location>
        <begin position="153"/>
        <end position="178"/>
    </location>
</feature>
<accession>A0ABY6ZLJ6</accession>
<comment type="similarity">
    <text evidence="2">Belongs to the autoinducer-2 exporter (AI-2E) (TC 2.A.86) family.</text>
</comment>
<evidence type="ECO:0000313" key="7">
    <source>
        <dbReference type="EMBL" id="WAH43756.1"/>
    </source>
</evidence>
<sequence length="354" mass="38838">MWPTSRYFRATLSIFLTLLCIYLIGLLRGFFSDIWAVLSAVIYPFLASLIVSYVLQPLVELLARRRVPRGAAILLIYFTFVLLVVVAVLNAVPVITKQVTQLVANMPGMVVQVNHWIDMVNAHKQYLPDTVRIGVENALNQVERNLTQSVSGVFSFISGAVNIAFIAALVPFLVFYMLKDGRSIGRDAVRLVPKARREQMQELMVSVDHTLGSYIRGQFLVMLALGVLAFAGYLIVGMPYALLLAIFLAFADIIPYLGPFIGAAPAVFLAMTVSPAMVIKVLIVNVIVQQCEGNLISPQIMGRTLKLHPMAIVAALLVGGELGGLLGLIVAIPLLAVLKVVWVNIQEERHKSQT</sequence>
<keyword evidence="8" id="KW-1185">Reference proteome</keyword>